<dbReference type="InterPro" id="IPR011547">
    <property type="entry name" value="SLC26A/SulP_dom"/>
</dbReference>
<dbReference type="Pfam" id="PF00916">
    <property type="entry name" value="Sulfate_transp"/>
    <property type="match status" value="1"/>
</dbReference>
<evidence type="ECO:0000313" key="9">
    <source>
        <dbReference type="Proteomes" id="UP001165060"/>
    </source>
</evidence>
<dbReference type="EMBL" id="BRYB01006252">
    <property type="protein sequence ID" value="GMI53331.1"/>
    <property type="molecule type" value="Genomic_DNA"/>
</dbReference>
<feature type="domain" description="SLC26A/SulP transporter" evidence="7">
    <location>
        <begin position="17"/>
        <end position="392"/>
    </location>
</feature>
<evidence type="ECO:0000256" key="4">
    <source>
        <dbReference type="ARBA" id="ARBA00023136"/>
    </source>
</evidence>
<feature type="transmembrane region" description="Helical" evidence="6">
    <location>
        <begin position="57"/>
        <end position="81"/>
    </location>
</feature>
<dbReference type="PANTHER" id="PTHR11814">
    <property type="entry name" value="SULFATE TRANSPORTER"/>
    <property type="match status" value="1"/>
</dbReference>
<accession>A0ABQ6NBT0</accession>
<dbReference type="InterPro" id="IPR001902">
    <property type="entry name" value="SLC26A/SulP_fam"/>
</dbReference>
<protein>
    <recommendedName>
        <fullName evidence="7">SLC26A/SulP transporter domain-containing protein</fullName>
    </recommendedName>
</protein>
<keyword evidence="2 6" id="KW-0812">Transmembrane</keyword>
<dbReference type="Proteomes" id="UP001165060">
    <property type="component" value="Unassembled WGS sequence"/>
</dbReference>
<evidence type="ECO:0000256" key="5">
    <source>
        <dbReference type="SAM" id="MobiDB-lite"/>
    </source>
</evidence>
<feature type="transmembrane region" description="Helical" evidence="6">
    <location>
        <begin position="137"/>
        <end position="156"/>
    </location>
</feature>
<feature type="transmembrane region" description="Helical" evidence="6">
    <location>
        <begin position="354"/>
        <end position="374"/>
    </location>
</feature>
<feature type="transmembrane region" description="Helical" evidence="6">
    <location>
        <begin position="316"/>
        <end position="334"/>
    </location>
</feature>
<organism evidence="8 9">
    <name type="scientific">Tetraparma gracilis</name>
    <dbReference type="NCBI Taxonomy" id="2962635"/>
    <lineage>
        <taxon>Eukaryota</taxon>
        <taxon>Sar</taxon>
        <taxon>Stramenopiles</taxon>
        <taxon>Ochrophyta</taxon>
        <taxon>Bolidophyceae</taxon>
        <taxon>Parmales</taxon>
        <taxon>Triparmaceae</taxon>
        <taxon>Tetraparma</taxon>
    </lineage>
</organism>
<evidence type="ECO:0000256" key="3">
    <source>
        <dbReference type="ARBA" id="ARBA00022989"/>
    </source>
</evidence>
<comment type="subcellular location">
    <subcellularLocation>
        <location evidence="1">Membrane</location>
        <topology evidence="1">Multi-pass membrane protein</topology>
    </subcellularLocation>
</comment>
<keyword evidence="9" id="KW-1185">Reference proteome</keyword>
<evidence type="ECO:0000256" key="2">
    <source>
        <dbReference type="ARBA" id="ARBA00022692"/>
    </source>
</evidence>
<feature type="region of interest" description="Disordered" evidence="5">
    <location>
        <begin position="446"/>
        <end position="472"/>
    </location>
</feature>
<gene>
    <name evidence="8" type="ORF">TeGR_g15233</name>
</gene>
<reference evidence="8 9" key="1">
    <citation type="journal article" date="2023" name="Commun. Biol.">
        <title>Genome analysis of Parmales, the sister group of diatoms, reveals the evolutionary specialization of diatoms from phago-mixotrophs to photoautotrophs.</title>
        <authorList>
            <person name="Ban H."/>
            <person name="Sato S."/>
            <person name="Yoshikawa S."/>
            <person name="Yamada K."/>
            <person name="Nakamura Y."/>
            <person name="Ichinomiya M."/>
            <person name="Sato N."/>
            <person name="Blanc-Mathieu R."/>
            <person name="Endo H."/>
            <person name="Kuwata A."/>
            <person name="Ogata H."/>
        </authorList>
    </citation>
    <scope>NUCLEOTIDE SEQUENCE [LARGE SCALE GENOMIC DNA]</scope>
</reference>
<feature type="transmembrane region" description="Helical" evidence="6">
    <location>
        <begin position="101"/>
        <end position="125"/>
    </location>
</feature>
<keyword evidence="3 6" id="KW-1133">Transmembrane helix</keyword>
<proteinExistence type="predicted"/>
<comment type="caution">
    <text evidence="8">The sequence shown here is derived from an EMBL/GenBank/DDBJ whole genome shotgun (WGS) entry which is preliminary data.</text>
</comment>
<name>A0ABQ6NBT0_9STRA</name>
<sequence length="472" mass="49862">MDTLTGLLKPGQRSFSLLGDVFAGTLLGVCSIPQFLSYASLSGIPPLLGITTAAPSLLLFSLFSSSFDIQIGVTSLTAMMAKSDLGGADAAPEGLQYSTLLASYTVATGVATAALYLLGVHKIVANTPTSVRRGFKWGCAIAIFCNAVPSCLLLSGSKFIPESPFVDLYYRHTWKLIPAPFLKILHLAFFIAQPSAYHALTFRVFVTSTIIMYGLPFFFPKMPKGVEILLCTTLFTLLSPHLGTLATVGSAGADAGGGSSMPFAVSEDVLLHWHEHLQLVMTPAQIVGKSLLFALVNLLSLTSIHSSVDSHRSQGGDVLALSVSSMVAGVVGAPPQGGSLSRSLLASRLKPTSVLAPIVTFLTLTVFLTPVLDFVSDTPKAVLATVLVTSVWKDVFLTRGEDKIMGITAFLTVACGPTVGFLVGYVVSLPDQFMDYATKYNGPRGAAARGEGVSSRTRAQTNPQEAFDKKNA</sequence>
<feature type="compositionally biased region" description="Polar residues" evidence="5">
    <location>
        <begin position="454"/>
        <end position="464"/>
    </location>
</feature>
<evidence type="ECO:0000256" key="6">
    <source>
        <dbReference type="SAM" id="Phobius"/>
    </source>
</evidence>
<feature type="transmembrane region" description="Helical" evidence="6">
    <location>
        <begin position="200"/>
        <end position="219"/>
    </location>
</feature>
<evidence type="ECO:0000259" key="7">
    <source>
        <dbReference type="Pfam" id="PF00916"/>
    </source>
</evidence>
<evidence type="ECO:0000256" key="1">
    <source>
        <dbReference type="ARBA" id="ARBA00004141"/>
    </source>
</evidence>
<feature type="transmembrane region" description="Helical" evidence="6">
    <location>
        <begin position="15"/>
        <end position="36"/>
    </location>
</feature>
<evidence type="ECO:0000313" key="8">
    <source>
        <dbReference type="EMBL" id="GMI53331.1"/>
    </source>
</evidence>
<keyword evidence="4 6" id="KW-0472">Membrane</keyword>
<feature type="transmembrane region" description="Helical" evidence="6">
    <location>
        <begin position="404"/>
        <end position="427"/>
    </location>
</feature>